<name>A0AB39BWS4_9BACI</name>
<gene>
    <name evidence="2" type="ORF">AB3N04_05500</name>
</gene>
<dbReference type="SUPFAM" id="SSF56112">
    <property type="entry name" value="Protein kinase-like (PK-like)"/>
    <property type="match status" value="1"/>
</dbReference>
<evidence type="ECO:0000259" key="1">
    <source>
        <dbReference type="Pfam" id="PF01636"/>
    </source>
</evidence>
<dbReference type="InterPro" id="IPR002575">
    <property type="entry name" value="Aminoglycoside_PTrfase"/>
</dbReference>
<dbReference type="EMBL" id="CP162551">
    <property type="protein sequence ID" value="XDI37775.1"/>
    <property type="molecule type" value="Genomic_DNA"/>
</dbReference>
<protein>
    <submittedName>
        <fullName evidence="2">Phosphotransferase family protein</fullName>
    </submittedName>
</protein>
<proteinExistence type="predicted"/>
<dbReference type="Pfam" id="PF01636">
    <property type="entry name" value="APH"/>
    <property type="match status" value="1"/>
</dbReference>
<dbReference type="RefSeq" id="WP_368505103.1">
    <property type="nucleotide sequence ID" value="NZ_CP162551.1"/>
</dbReference>
<dbReference type="Gene3D" id="3.90.1200.10">
    <property type="match status" value="1"/>
</dbReference>
<dbReference type="PANTHER" id="PTHR21310">
    <property type="entry name" value="AMINOGLYCOSIDE PHOSPHOTRANSFERASE-RELATED-RELATED"/>
    <property type="match status" value="1"/>
</dbReference>
<accession>A0AB39BWS4</accession>
<feature type="domain" description="Aminoglycoside phosphotransferase" evidence="1">
    <location>
        <begin position="7"/>
        <end position="214"/>
    </location>
</feature>
<dbReference type="InterPro" id="IPR051678">
    <property type="entry name" value="AGP_Transferase"/>
</dbReference>
<evidence type="ECO:0000313" key="2">
    <source>
        <dbReference type="EMBL" id="XDI37775.1"/>
    </source>
</evidence>
<organism evidence="2">
    <name type="scientific">Alkalihalophilus sp. As8PL</name>
    <dbReference type="NCBI Taxonomy" id="3237103"/>
    <lineage>
        <taxon>Bacteria</taxon>
        <taxon>Bacillati</taxon>
        <taxon>Bacillota</taxon>
        <taxon>Bacilli</taxon>
        <taxon>Bacillales</taxon>
        <taxon>Bacillaceae</taxon>
        <taxon>Alkalihalophilus</taxon>
    </lineage>
</organism>
<reference evidence="2" key="1">
    <citation type="submission" date="2024-07" db="EMBL/GenBank/DDBJ databases">
        <title>Identification and characteristics of an arsenic-resistant bacterial isolate, which belongs to a novel species.</title>
        <authorList>
            <person name="Juszczyk A."/>
            <person name="Kowalczyk A."/>
            <person name="Was K."/>
            <person name="Kosowicz W."/>
            <person name="Budzyn A."/>
            <person name="Latowski D."/>
        </authorList>
    </citation>
    <scope>NUCLEOTIDE SEQUENCE</scope>
    <source>
        <strain evidence="2">As8PL</strain>
    </source>
</reference>
<dbReference type="InterPro" id="IPR011009">
    <property type="entry name" value="Kinase-like_dom_sf"/>
</dbReference>
<dbReference type="AlphaFoldDB" id="A0AB39BWS4"/>
<sequence length="251" mass="29144">MNLGMPIAKGNTAEIYLYQNKIVKVFNDHLPDGESSYEASKQMYAHSCGLPVPEVYDVSTINGRQAIVMEFVKGRTLGEMLLEDRDQAEYYMELSVDIQRNIHHIVADSFDQMAMKLSRQIESAPQLDWKYKSALVQKLSRRTSENHLCHGDFHLFNIMMTETNEVKIIDWVDSSAGDIRADVYRSYLLYIQYDQELAEMYLRLYCKKSGFTREEIIEWAPIIAGARLSENVLSEKNERLMEIVKRHCLLK</sequence>